<sequence>MIMEHPSSSVPHFLGSSRAASLSTLGLLFEMLSKAKHWHSLVRKTNSMPQQSCIEPFPVRYASQGPHPILTHVCFRPSSSVARAWVAITRVVAAIASIASIIKSLPPPIFLFLFSFFFFFPPKECG</sequence>
<proteinExistence type="predicted"/>
<evidence type="ECO:0000256" key="1">
    <source>
        <dbReference type="SAM" id="Phobius"/>
    </source>
</evidence>
<name>A0A7C8YQR0_OPUST</name>
<accession>A0A7C8YQR0</accession>
<organism evidence="2">
    <name type="scientific">Opuntia streptacantha</name>
    <name type="common">Prickly pear cactus</name>
    <name type="synonym">Opuntia cardona</name>
    <dbReference type="NCBI Taxonomy" id="393608"/>
    <lineage>
        <taxon>Eukaryota</taxon>
        <taxon>Viridiplantae</taxon>
        <taxon>Streptophyta</taxon>
        <taxon>Embryophyta</taxon>
        <taxon>Tracheophyta</taxon>
        <taxon>Spermatophyta</taxon>
        <taxon>Magnoliopsida</taxon>
        <taxon>eudicotyledons</taxon>
        <taxon>Gunneridae</taxon>
        <taxon>Pentapetalae</taxon>
        <taxon>Caryophyllales</taxon>
        <taxon>Cactineae</taxon>
        <taxon>Cactaceae</taxon>
        <taxon>Opuntioideae</taxon>
        <taxon>Opuntia</taxon>
    </lineage>
</organism>
<keyword evidence="1" id="KW-0812">Transmembrane</keyword>
<protein>
    <submittedName>
        <fullName evidence="2">Uncharacterized protein</fullName>
    </submittedName>
</protein>
<dbReference type="AlphaFoldDB" id="A0A7C8YQR0"/>
<keyword evidence="1" id="KW-0472">Membrane</keyword>
<reference evidence="2" key="1">
    <citation type="journal article" date="2013" name="J. Plant Res.">
        <title>Effect of fungi and light on seed germination of three Opuntia species from semiarid lands of central Mexico.</title>
        <authorList>
            <person name="Delgado-Sanchez P."/>
            <person name="Jimenez-Bremont J.F."/>
            <person name="Guerrero-Gonzalez Mde L."/>
            <person name="Flores J."/>
        </authorList>
    </citation>
    <scope>NUCLEOTIDE SEQUENCE</scope>
    <source>
        <tissue evidence="2">Cladode</tissue>
    </source>
</reference>
<reference evidence="2" key="2">
    <citation type="submission" date="2020-07" db="EMBL/GenBank/DDBJ databases">
        <authorList>
            <person name="Vera ALvarez R."/>
            <person name="Arias-Moreno D.M."/>
            <person name="Jimenez-Jacinto V."/>
            <person name="Jimenez-Bremont J.F."/>
            <person name="Swaminathan K."/>
            <person name="Moose S.P."/>
            <person name="Guerrero-Gonzalez M.L."/>
            <person name="Marino-Ramirez L."/>
            <person name="Landsman D."/>
            <person name="Rodriguez-Kessler M."/>
            <person name="Delgado-Sanchez P."/>
        </authorList>
    </citation>
    <scope>NUCLEOTIDE SEQUENCE</scope>
    <source>
        <tissue evidence="2">Cladode</tissue>
    </source>
</reference>
<keyword evidence="1" id="KW-1133">Transmembrane helix</keyword>
<evidence type="ECO:0000313" key="2">
    <source>
        <dbReference type="EMBL" id="MBA4624279.1"/>
    </source>
</evidence>
<dbReference type="EMBL" id="GISG01047042">
    <property type="protein sequence ID" value="MBA4624279.1"/>
    <property type="molecule type" value="Transcribed_RNA"/>
</dbReference>
<feature type="transmembrane region" description="Helical" evidence="1">
    <location>
        <begin position="91"/>
        <end position="120"/>
    </location>
</feature>